<dbReference type="AlphaFoldDB" id="A0A5N6T449"/>
<organism evidence="1 2">
    <name type="scientific">Aspergillus pseudotamarii</name>
    <dbReference type="NCBI Taxonomy" id="132259"/>
    <lineage>
        <taxon>Eukaryota</taxon>
        <taxon>Fungi</taxon>
        <taxon>Dikarya</taxon>
        <taxon>Ascomycota</taxon>
        <taxon>Pezizomycotina</taxon>
        <taxon>Eurotiomycetes</taxon>
        <taxon>Eurotiomycetidae</taxon>
        <taxon>Eurotiales</taxon>
        <taxon>Aspergillaceae</taxon>
        <taxon>Aspergillus</taxon>
        <taxon>Aspergillus subgen. Circumdati</taxon>
    </lineage>
</organism>
<keyword evidence="2" id="KW-1185">Reference proteome</keyword>
<proteinExistence type="predicted"/>
<dbReference type="EMBL" id="ML743559">
    <property type="protein sequence ID" value="KAE8141039.1"/>
    <property type="molecule type" value="Genomic_DNA"/>
</dbReference>
<sequence>MTWLVLWAEMPISSLKLRVLDCLAQSHPFVSYFNGLLCFSYGCTLGCPSQYVTLLTSILVTLLDRINRCS</sequence>
<evidence type="ECO:0000313" key="1">
    <source>
        <dbReference type="EMBL" id="KAE8141039.1"/>
    </source>
</evidence>
<reference evidence="1 2" key="1">
    <citation type="submission" date="2019-04" db="EMBL/GenBank/DDBJ databases">
        <title>Friends and foes A comparative genomics study of 23 Aspergillus species from section Flavi.</title>
        <authorList>
            <consortium name="DOE Joint Genome Institute"/>
            <person name="Kjaerbolling I."/>
            <person name="Vesth T."/>
            <person name="Frisvad J.C."/>
            <person name="Nybo J.L."/>
            <person name="Theobald S."/>
            <person name="Kildgaard S."/>
            <person name="Isbrandt T."/>
            <person name="Kuo A."/>
            <person name="Sato A."/>
            <person name="Lyhne E.K."/>
            <person name="Kogle M.E."/>
            <person name="Wiebenga A."/>
            <person name="Kun R.S."/>
            <person name="Lubbers R.J."/>
            <person name="Makela M.R."/>
            <person name="Barry K."/>
            <person name="Chovatia M."/>
            <person name="Clum A."/>
            <person name="Daum C."/>
            <person name="Haridas S."/>
            <person name="He G."/>
            <person name="LaButti K."/>
            <person name="Lipzen A."/>
            <person name="Mondo S."/>
            <person name="Riley R."/>
            <person name="Salamov A."/>
            <person name="Simmons B.A."/>
            <person name="Magnuson J.K."/>
            <person name="Henrissat B."/>
            <person name="Mortensen U.H."/>
            <person name="Larsen T.O."/>
            <person name="Devries R.P."/>
            <person name="Grigoriev I.V."/>
            <person name="Machida M."/>
            <person name="Baker S.E."/>
            <person name="Andersen M.R."/>
        </authorList>
    </citation>
    <scope>NUCLEOTIDE SEQUENCE [LARGE SCALE GENOMIC DNA]</scope>
    <source>
        <strain evidence="1 2">CBS 117625</strain>
    </source>
</reference>
<gene>
    <name evidence="1" type="ORF">BDV38DRAFT_219269</name>
</gene>
<evidence type="ECO:0000313" key="2">
    <source>
        <dbReference type="Proteomes" id="UP000325672"/>
    </source>
</evidence>
<dbReference type="Proteomes" id="UP000325672">
    <property type="component" value="Unassembled WGS sequence"/>
</dbReference>
<name>A0A5N6T449_ASPPS</name>
<dbReference type="RefSeq" id="XP_031917102.1">
    <property type="nucleotide sequence ID" value="XM_032052770.1"/>
</dbReference>
<protein>
    <submittedName>
        <fullName evidence="1">Uncharacterized protein</fullName>
    </submittedName>
</protein>
<accession>A0A5N6T449</accession>
<dbReference type="GeneID" id="43636980"/>